<organism evidence="3 4">
    <name type="scientific">Debaryomyces fabryi</name>
    <dbReference type="NCBI Taxonomy" id="58627"/>
    <lineage>
        <taxon>Eukaryota</taxon>
        <taxon>Fungi</taxon>
        <taxon>Dikarya</taxon>
        <taxon>Ascomycota</taxon>
        <taxon>Saccharomycotina</taxon>
        <taxon>Pichiomycetes</taxon>
        <taxon>Debaryomycetaceae</taxon>
        <taxon>Debaryomyces</taxon>
    </lineage>
</organism>
<keyword evidence="1" id="KW-0175">Coiled coil</keyword>
<comment type="caution">
    <text evidence="3">The sequence shown here is derived from an EMBL/GenBank/DDBJ whole genome shotgun (WGS) entry which is preliminary data.</text>
</comment>
<feature type="region of interest" description="Disordered" evidence="2">
    <location>
        <begin position="1"/>
        <end position="52"/>
    </location>
</feature>
<dbReference type="RefSeq" id="XP_015469982.1">
    <property type="nucleotide sequence ID" value="XM_015609165.1"/>
</dbReference>
<protein>
    <submittedName>
        <fullName evidence="3">Uncharacterized protein</fullName>
    </submittedName>
</protein>
<feature type="coiled-coil region" evidence="1">
    <location>
        <begin position="66"/>
        <end position="160"/>
    </location>
</feature>
<dbReference type="Proteomes" id="UP000054251">
    <property type="component" value="Unassembled WGS sequence"/>
</dbReference>
<evidence type="ECO:0000256" key="2">
    <source>
        <dbReference type="SAM" id="MobiDB-lite"/>
    </source>
</evidence>
<sequence length="794" mass="91739">MDDSKENDNSVIANVQPSTPTRPLSSKNSTNSLNGTNKNKGNIGSPSKGEVSPIRQQKLVTLTQNYNKLERGYADLLLKYNNLLSEYEQIEQELQCKVQMNREQSATINKYETLLKHIENDHNKNKELYEQEIFYYKELIDDLQLKINKMTNELNSKRLEEEQFDKIDDELLDKYNTLLKQFKILQSNYELEQNSKLVLIDQIEYLTKQNDLLNPDAENDIDKNDSKLDNSNASNHCHEFADSVIHMDTYAHTMNNLSDESDVNNSDLELDENQDSQILSYLADDMNGQFTSSSPIKQDESLKIANNFVFPNNNTQKERIPILEPELNFKFPASPDPDSKELKRQSLPATLKHNSHLDSNDDFILSPLKLTANNTSYFNMDNSINNSTKRRYSNSKPNHSRYNSHDILPIKVEFEPLELTLRSASGPEKYYNSNTNSTLSQNNNKFESIEELPESIAHIDGKSVRNSTFNKLNGYNNIPSNRSSLNTTGSSKSSLLIDHNIMTNDMTKQEIMKLKFELHSLKLHNEKLLSYIGFELQKQKKNIKKLSHKQSTTSLRNFNRKIEYSDAKLIEKSRDLLIHKKRVLRSVSVNPILSRKYNYDNNVVGILTKSLLPFKIIPEQDEDRFKFTSDFINSIDKDDEDDYGFMKHNDKFSKRVLSNSFETDDLEDDEIFAPKDNHGVKKYKSQIFRNNDYDSSFNTSYYGYDEDDGDCHENYTEEDDNWEDISADSTMSEEVASPPIFNQLKYLITGNYNKPKKSHARNESVDDGLKYKFLSIAIGILIIGLRCTNQNHNL</sequence>
<feature type="compositionally biased region" description="Polar residues" evidence="2">
    <location>
        <begin position="9"/>
        <end position="45"/>
    </location>
</feature>
<dbReference type="GeneID" id="26837344"/>
<evidence type="ECO:0000256" key="1">
    <source>
        <dbReference type="SAM" id="Coils"/>
    </source>
</evidence>
<dbReference type="AlphaFoldDB" id="A0A0V1Q5W5"/>
<name>A0A0V1Q5W5_9ASCO</name>
<evidence type="ECO:0000313" key="3">
    <source>
        <dbReference type="EMBL" id="KSA03880.1"/>
    </source>
</evidence>
<gene>
    <name evidence="3" type="ORF">AC631_00335</name>
</gene>
<dbReference type="OrthoDB" id="3995760at2759"/>
<accession>A0A0V1Q5W5</accession>
<dbReference type="EMBL" id="LMYN01000004">
    <property type="protein sequence ID" value="KSA03880.1"/>
    <property type="molecule type" value="Genomic_DNA"/>
</dbReference>
<reference evidence="3 4" key="1">
    <citation type="submission" date="2015-11" db="EMBL/GenBank/DDBJ databases">
        <title>The genome of Debaryomyces fabryi.</title>
        <authorList>
            <person name="Tafer H."/>
            <person name="Lopandic K."/>
        </authorList>
    </citation>
    <scope>NUCLEOTIDE SEQUENCE [LARGE SCALE GENOMIC DNA]</scope>
    <source>
        <strain evidence="3 4">CBS 789</strain>
    </source>
</reference>
<evidence type="ECO:0000313" key="4">
    <source>
        <dbReference type="Proteomes" id="UP000054251"/>
    </source>
</evidence>
<proteinExistence type="predicted"/>
<keyword evidence="4" id="KW-1185">Reference proteome</keyword>